<evidence type="ECO:0000313" key="3">
    <source>
        <dbReference type="Proteomes" id="UP000320085"/>
    </source>
</evidence>
<dbReference type="SUPFAM" id="SSF51182">
    <property type="entry name" value="RmlC-like cupins"/>
    <property type="match status" value="1"/>
</dbReference>
<dbReference type="Pfam" id="PF01050">
    <property type="entry name" value="MannoseP_isomer"/>
    <property type="match status" value="1"/>
</dbReference>
<dbReference type="Gene3D" id="2.60.120.10">
    <property type="entry name" value="Jelly Rolls"/>
    <property type="match status" value="1"/>
</dbReference>
<reference evidence="2 3" key="1">
    <citation type="submission" date="2019-06" db="EMBL/GenBank/DDBJ databases">
        <title>Sequencing the genomes of 1000 actinobacteria strains.</title>
        <authorList>
            <person name="Klenk H.-P."/>
        </authorList>
    </citation>
    <scope>NUCLEOTIDE SEQUENCE [LARGE SCALE GENOMIC DNA]</scope>
    <source>
        <strain evidence="2 3">DSM 21776</strain>
    </source>
</reference>
<feature type="domain" description="Mannose-6-phosphate isomerase type II C-terminal" evidence="1">
    <location>
        <begin position="58"/>
        <end position="161"/>
    </location>
</feature>
<gene>
    <name evidence="2" type="ORF">FHX52_3100</name>
</gene>
<evidence type="ECO:0000313" key="2">
    <source>
        <dbReference type="EMBL" id="TQN46379.1"/>
    </source>
</evidence>
<keyword evidence="2" id="KW-0413">Isomerase</keyword>
<dbReference type="OrthoDB" id="9806359at2"/>
<dbReference type="RefSeq" id="WP_141823186.1">
    <property type="nucleotide sequence ID" value="NZ_BAAAQC010000012.1"/>
</dbReference>
<comment type="caution">
    <text evidence="2">The sequence shown here is derived from an EMBL/GenBank/DDBJ whole genome shotgun (WGS) entry which is preliminary data.</text>
</comment>
<protein>
    <submittedName>
        <fullName evidence="2">Mannose-6-phosphate isomerase-like protein (Cupin superfamily)</fullName>
    </submittedName>
</protein>
<dbReference type="GO" id="GO:0009298">
    <property type="term" value="P:GDP-mannose biosynthetic process"/>
    <property type="evidence" value="ECO:0007669"/>
    <property type="project" value="TreeGrafter"/>
</dbReference>
<dbReference type="EMBL" id="VFQF01000002">
    <property type="protein sequence ID" value="TQN46379.1"/>
    <property type="molecule type" value="Genomic_DNA"/>
</dbReference>
<dbReference type="InterPro" id="IPR014710">
    <property type="entry name" value="RmlC-like_jellyroll"/>
</dbReference>
<dbReference type="PANTHER" id="PTHR46390">
    <property type="entry name" value="MANNOSE-1-PHOSPHATE GUANYLYLTRANSFERASE"/>
    <property type="match status" value="1"/>
</dbReference>
<proteinExistence type="predicted"/>
<dbReference type="InterPro" id="IPR001538">
    <property type="entry name" value="Man6P_isomerase-2_C"/>
</dbReference>
<accession>A0A543PQP3</accession>
<sequence length="165" mass="18718">MTDQHQGGAAVPAIDLDAHDLHDTVVDTHDHDDELAPAHSPYDYDLGDRNPTEDIFVADRPWGQFQQFVSNEQVTVKIITVHPGHRLSLQKHDHRGEMWQVLDVPIDITVDDRAWVAQPGETIWVPRGATHRMGNSGERPGRLLEVAFGLFDESDIERLQDDYVR</sequence>
<organism evidence="2 3">
    <name type="scientific">Humibacillus xanthopallidus</name>
    <dbReference type="NCBI Taxonomy" id="412689"/>
    <lineage>
        <taxon>Bacteria</taxon>
        <taxon>Bacillati</taxon>
        <taxon>Actinomycetota</taxon>
        <taxon>Actinomycetes</taxon>
        <taxon>Micrococcales</taxon>
        <taxon>Intrasporangiaceae</taxon>
        <taxon>Humibacillus</taxon>
    </lineage>
</organism>
<dbReference type="GO" id="GO:0005976">
    <property type="term" value="P:polysaccharide metabolic process"/>
    <property type="evidence" value="ECO:0007669"/>
    <property type="project" value="InterPro"/>
</dbReference>
<dbReference type="Proteomes" id="UP000320085">
    <property type="component" value="Unassembled WGS sequence"/>
</dbReference>
<evidence type="ECO:0000259" key="1">
    <source>
        <dbReference type="Pfam" id="PF01050"/>
    </source>
</evidence>
<dbReference type="PANTHER" id="PTHR46390:SF1">
    <property type="entry name" value="MANNOSE-1-PHOSPHATE GUANYLYLTRANSFERASE"/>
    <property type="match status" value="1"/>
</dbReference>
<dbReference type="CDD" id="cd02213">
    <property type="entry name" value="cupin_PMI_typeII_C"/>
    <property type="match status" value="1"/>
</dbReference>
<name>A0A543PQP3_9MICO</name>
<dbReference type="InterPro" id="IPR011051">
    <property type="entry name" value="RmlC_Cupin_sf"/>
</dbReference>
<dbReference type="AlphaFoldDB" id="A0A543PQP3"/>
<dbReference type="InterPro" id="IPR051161">
    <property type="entry name" value="Mannose-6P_isomerase_type2"/>
</dbReference>
<dbReference type="GO" id="GO:0004475">
    <property type="term" value="F:mannose-1-phosphate guanylyltransferase (GTP) activity"/>
    <property type="evidence" value="ECO:0007669"/>
    <property type="project" value="TreeGrafter"/>
</dbReference>
<dbReference type="GO" id="GO:0016853">
    <property type="term" value="F:isomerase activity"/>
    <property type="evidence" value="ECO:0007669"/>
    <property type="project" value="UniProtKB-KW"/>
</dbReference>